<evidence type="ECO:0008006" key="3">
    <source>
        <dbReference type="Google" id="ProtNLM"/>
    </source>
</evidence>
<name>H8GHF7_METAL</name>
<gene>
    <name evidence="1" type="ORF">Metal_2385</name>
</gene>
<reference evidence="1 2" key="1">
    <citation type="journal article" date="2013" name="Genome Announc.">
        <title>Genome Sequence of the Obligate Gammaproteobacterial Methanotroph Methylomicrobium album Strain BG8.</title>
        <authorList>
            <person name="Kits K.D."/>
            <person name="Kalyuzhnaya M.G."/>
            <person name="Klotz M.G."/>
            <person name="Jetten M.S."/>
            <person name="Op den Camp H.J."/>
            <person name="Vuilleumier S."/>
            <person name="Bringel F."/>
            <person name="Dispirito A.A."/>
            <person name="Murrell J.C."/>
            <person name="Bruce D."/>
            <person name="Cheng J.F."/>
            <person name="Copeland A."/>
            <person name="Goodwin L."/>
            <person name="Hauser L."/>
            <person name="Lajus A."/>
            <person name="Land M.L."/>
            <person name="Lapidus A."/>
            <person name="Lucas S."/>
            <person name="Medigue C."/>
            <person name="Pitluck S."/>
            <person name="Woyke T."/>
            <person name="Zeytun A."/>
            <person name="Stein L.Y."/>
        </authorList>
    </citation>
    <scope>NUCLEOTIDE SEQUENCE [LARGE SCALE GENOMIC DNA]</scope>
    <source>
        <strain evidence="1 2">BG8</strain>
    </source>
</reference>
<dbReference type="HOGENOM" id="CLU_058417_0_0_6"/>
<keyword evidence="2" id="KW-1185">Reference proteome</keyword>
<dbReference type="Proteomes" id="UP000005090">
    <property type="component" value="Chromosome"/>
</dbReference>
<evidence type="ECO:0000313" key="1">
    <source>
        <dbReference type="EMBL" id="EIC30109.1"/>
    </source>
</evidence>
<dbReference type="eggNOG" id="ENOG502Z9IB">
    <property type="taxonomic scope" value="Bacteria"/>
</dbReference>
<evidence type="ECO:0000313" key="2">
    <source>
        <dbReference type="Proteomes" id="UP000005090"/>
    </source>
</evidence>
<dbReference type="AlphaFoldDB" id="H8GHF7"/>
<accession>H8GHF7</accession>
<dbReference type="STRING" id="686340.Metal_2385"/>
<dbReference type="EMBL" id="CM001475">
    <property type="protein sequence ID" value="EIC30109.1"/>
    <property type="molecule type" value="Genomic_DNA"/>
</dbReference>
<sequence>MSVSKLFDRFFRNPKGELEANPNGNIFLKNKTQWNSDQVRVLHAGVDTVKHIYGGLIDHEVYQQIKDRFAVGYGQFFDLVGAGGELVPFMVSSGKKGGYRYTLLNQDLGVIILIGSVYAQENLNASHLKIELSPHLIFKHSVDELQIMMDAFAKQLMTQVQPVGVALHLCCDIQGFDVPNDLDLQLTTKARRKISRTGMTEFNISDHSAKYGGAQSFLFGRADQLQFSAYRKDIQAREADKMHFWGQVWADACDSDLEPVYCADEAVWRFEMRFHHTIIDELAREQDVEIKSFRQAMSYIRGLWQYAMLKSYRLDLSKDMIHPAWQFMAESIHVRANEHAPIFTKRAKKKPGEGNQKNVCLAYGNLISIYARNRYPVRYALRCLRESGLWRDLFRYFERKYGIFDDSSMVSALIMRDVEQRLKIKTVGFGIAA</sequence>
<protein>
    <recommendedName>
        <fullName evidence="3">Replication initiation factor</fullName>
    </recommendedName>
</protein>
<organism evidence="1 2">
    <name type="scientific">Methylomicrobium album BG8</name>
    <dbReference type="NCBI Taxonomy" id="686340"/>
    <lineage>
        <taxon>Bacteria</taxon>
        <taxon>Pseudomonadati</taxon>
        <taxon>Pseudomonadota</taxon>
        <taxon>Gammaproteobacteria</taxon>
        <taxon>Methylococcales</taxon>
        <taxon>Methylococcaceae</taxon>
        <taxon>Methylomicrobium</taxon>
    </lineage>
</organism>
<dbReference type="RefSeq" id="WP_005372522.1">
    <property type="nucleotide sequence ID" value="NZ_CM001475.1"/>
</dbReference>
<proteinExistence type="predicted"/>